<keyword evidence="2" id="KW-1185">Reference proteome</keyword>
<reference evidence="1" key="1">
    <citation type="submission" date="2020-08" db="EMBL/GenBank/DDBJ databases">
        <title>Genome public.</title>
        <authorList>
            <person name="Liu C."/>
            <person name="Sun Q."/>
        </authorList>
    </citation>
    <scope>NUCLEOTIDE SEQUENCE</scope>
    <source>
        <strain evidence="1">NSJ-44</strain>
    </source>
</reference>
<evidence type="ECO:0000313" key="1">
    <source>
        <dbReference type="EMBL" id="MBC8528231.1"/>
    </source>
</evidence>
<sequence length="160" mass="16952">MIEKITDADLTGKGVVGQPDVPGLSALEMQNKVEEIPRSVIIPAYNAMVDDLQSTAGGSGAANVGSAPIEGLSGDTVQGKLEAVKVILDQKVASELIKKIRINGYNQMEYTYDGTNFFPISADESGTSKVPYVLMSQGQDIPVSERIPNTLYFATLEAGA</sequence>
<dbReference type="EMBL" id="JACRSO010000001">
    <property type="protein sequence ID" value="MBC8528231.1"/>
    <property type="molecule type" value="Genomic_DNA"/>
</dbReference>
<proteinExistence type="predicted"/>
<gene>
    <name evidence="1" type="ORF">H8699_02100</name>
</gene>
<accession>A0A926HMK9</accession>
<dbReference type="RefSeq" id="WP_249284268.1">
    <property type="nucleotide sequence ID" value="NZ_JACRSO010000001.1"/>
</dbReference>
<dbReference type="AlphaFoldDB" id="A0A926HMK9"/>
<name>A0A926HMK9_9FIRM</name>
<dbReference type="Proteomes" id="UP000654279">
    <property type="component" value="Unassembled WGS sequence"/>
</dbReference>
<organism evidence="1 2">
    <name type="scientific">Luoshenia tenuis</name>
    <dbReference type="NCBI Taxonomy" id="2763654"/>
    <lineage>
        <taxon>Bacteria</taxon>
        <taxon>Bacillati</taxon>
        <taxon>Bacillota</taxon>
        <taxon>Clostridia</taxon>
        <taxon>Christensenellales</taxon>
        <taxon>Christensenellaceae</taxon>
        <taxon>Luoshenia</taxon>
    </lineage>
</organism>
<comment type="caution">
    <text evidence="1">The sequence shown here is derived from an EMBL/GenBank/DDBJ whole genome shotgun (WGS) entry which is preliminary data.</text>
</comment>
<evidence type="ECO:0000313" key="2">
    <source>
        <dbReference type="Proteomes" id="UP000654279"/>
    </source>
</evidence>
<protein>
    <submittedName>
        <fullName evidence="1">Uncharacterized protein</fullName>
    </submittedName>
</protein>